<dbReference type="PANTHER" id="PTHR16166:SF93">
    <property type="entry name" value="INTERMEMBRANE LIPID TRANSFER PROTEIN VPS13"/>
    <property type="match status" value="1"/>
</dbReference>
<dbReference type="GO" id="GO:0045053">
    <property type="term" value="P:protein retention in Golgi apparatus"/>
    <property type="evidence" value="ECO:0007669"/>
    <property type="project" value="TreeGrafter"/>
</dbReference>
<dbReference type="Proteomes" id="UP000001568">
    <property type="component" value="Chromosome 3"/>
</dbReference>
<organism evidence="5 6">
    <name type="scientific">Ostreococcus lucimarinus (strain CCE9901)</name>
    <dbReference type="NCBI Taxonomy" id="436017"/>
    <lineage>
        <taxon>Eukaryota</taxon>
        <taxon>Viridiplantae</taxon>
        <taxon>Chlorophyta</taxon>
        <taxon>Mamiellophyceae</taxon>
        <taxon>Mamiellales</taxon>
        <taxon>Bathycoccaceae</taxon>
        <taxon>Ostreococcus</taxon>
    </lineage>
</organism>
<feature type="non-terminal residue" evidence="5">
    <location>
        <position position="354"/>
    </location>
</feature>
<dbReference type="HOGENOM" id="CLU_028319_0_0_1"/>
<evidence type="ECO:0000259" key="4">
    <source>
        <dbReference type="Pfam" id="PF12624"/>
    </source>
</evidence>
<evidence type="ECO:0000256" key="2">
    <source>
        <dbReference type="ARBA" id="ARBA00022448"/>
    </source>
</evidence>
<dbReference type="AlphaFoldDB" id="A4RV37"/>
<dbReference type="GO" id="GO:0006623">
    <property type="term" value="P:protein targeting to vacuole"/>
    <property type="evidence" value="ECO:0007669"/>
    <property type="project" value="TreeGrafter"/>
</dbReference>
<feature type="domain" description="Chorein N-terminal" evidence="4">
    <location>
        <begin position="1"/>
        <end position="354"/>
    </location>
</feature>
<dbReference type="GeneID" id="5000641"/>
<dbReference type="RefSeq" id="XP_001417069.1">
    <property type="nucleotide sequence ID" value="XM_001417032.1"/>
</dbReference>
<accession>A4RV37</accession>
<dbReference type="Gramene" id="ABO95362">
    <property type="protein sequence ID" value="ABO95362"/>
    <property type="gene ID" value="OSTLU_4555"/>
</dbReference>
<protein>
    <recommendedName>
        <fullName evidence="4">Chorein N-terminal domain-containing protein</fullName>
    </recommendedName>
</protein>
<dbReference type="OMA" id="TEAWWAL"/>
<dbReference type="eggNOG" id="KOG1809">
    <property type="taxonomic scope" value="Eukaryota"/>
</dbReference>
<proteinExistence type="inferred from homology"/>
<evidence type="ECO:0000256" key="3">
    <source>
        <dbReference type="SAM" id="MobiDB-lite"/>
    </source>
</evidence>
<evidence type="ECO:0000256" key="1">
    <source>
        <dbReference type="ARBA" id="ARBA00006545"/>
    </source>
</evidence>
<dbReference type="Pfam" id="PF12624">
    <property type="entry name" value="VPS13_N"/>
    <property type="match status" value="1"/>
</dbReference>
<dbReference type="InterPro" id="IPR026847">
    <property type="entry name" value="VPS13"/>
</dbReference>
<reference evidence="5 6" key="1">
    <citation type="journal article" date="2007" name="Proc. Natl. Acad. Sci. U.S.A.">
        <title>The tiny eukaryote Ostreococcus provides genomic insights into the paradox of plankton speciation.</title>
        <authorList>
            <person name="Palenik B."/>
            <person name="Grimwood J."/>
            <person name="Aerts A."/>
            <person name="Rouze P."/>
            <person name="Salamov A."/>
            <person name="Putnam N."/>
            <person name="Dupont C."/>
            <person name="Jorgensen R."/>
            <person name="Derelle E."/>
            <person name="Rombauts S."/>
            <person name="Zhou K."/>
            <person name="Otillar R."/>
            <person name="Merchant S.S."/>
            <person name="Podell S."/>
            <person name="Gaasterland T."/>
            <person name="Napoli C."/>
            <person name="Gendler K."/>
            <person name="Manuell A."/>
            <person name="Tai V."/>
            <person name="Vallon O."/>
            <person name="Piganeau G."/>
            <person name="Jancek S."/>
            <person name="Heijde M."/>
            <person name="Jabbari K."/>
            <person name="Bowler C."/>
            <person name="Lohr M."/>
            <person name="Robbens S."/>
            <person name="Werner G."/>
            <person name="Dubchak I."/>
            <person name="Pazour G.J."/>
            <person name="Ren Q."/>
            <person name="Paulsen I."/>
            <person name="Delwiche C."/>
            <person name="Schmutz J."/>
            <person name="Rokhsar D."/>
            <person name="Van de Peer Y."/>
            <person name="Moreau H."/>
            <person name="Grigoriev I.V."/>
        </authorList>
    </citation>
    <scope>NUCLEOTIDE SEQUENCE [LARGE SCALE GENOMIC DNA]</scope>
    <source>
        <strain evidence="5 6">CCE9901</strain>
    </source>
</reference>
<dbReference type="OrthoDB" id="498984at2759"/>
<feature type="region of interest" description="Disordered" evidence="3">
    <location>
        <begin position="97"/>
        <end position="117"/>
    </location>
</feature>
<name>A4RV37_OSTLU</name>
<evidence type="ECO:0000313" key="5">
    <source>
        <dbReference type="EMBL" id="ABO95362.1"/>
    </source>
</evidence>
<dbReference type="EMBL" id="CP000583">
    <property type="protein sequence ID" value="ABO95362.1"/>
    <property type="molecule type" value="Genomic_DNA"/>
</dbReference>
<dbReference type="InterPro" id="IPR026854">
    <property type="entry name" value="VPS13_N"/>
</dbReference>
<sequence>MFEQYLADALNKALGAYCDGIDGEKLRVSAWNGDVELRNVRLKKTALSTLRAPVTVDAGCVGSLRLKVPWMNLGREPVVVEIDRVFVLASRVTMEEAAATADETRDEEEDAAEKKKRIDEGERDWLRTAMGKMTKTMREEAERSDSWFWKTLNTVLGNLQITVQNVHVRYEDEITTPGHTFSCGMTIGKLSAITVDDFGEPTFVAGGSLERIHKRVALENFSMYLDSGAVYRPWKTHAGWTPPKVEDTEAWWALFGVGLVGEAPSDVRNYMLYPVTVELFYHRKGRKEQTEAGEPRQMCDLKFQDARMALSRNQYRSTVRLLEAFNQYRLRLPHAEFRPMVSVKAQPRAWWTYA</sequence>
<dbReference type="PANTHER" id="PTHR16166">
    <property type="entry name" value="VACUOLAR PROTEIN SORTING-ASSOCIATED PROTEIN VPS13"/>
    <property type="match status" value="1"/>
</dbReference>
<comment type="similarity">
    <text evidence="1">Belongs to the VPS13 family.</text>
</comment>
<keyword evidence="6" id="KW-1185">Reference proteome</keyword>
<keyword evidence="2" id="KW-0813">Transport</keyword>
<evidence type="ECO:0000313" key="6">
    <source>
        <dbReference type="Proteomes" id="UP000001568"/>
    </source>
</evidence>
<dbReference type="KEGG" id="olu:OSTLU_4555"/>
<gene>
    <name evidence="5" type="ORF">OSTLU_4555</name>
</gene>